<evidence type="ECO:0000259" key="6">
    <source>
        <dbReference type="PROSITE" id="PS51891"/>
    </source>
</evidence>
<evidence type="ECO:0000256" key="3">
    <source>
        <dbReference type="ARBA" id="ARBA00022723"/>
    </source>
</evidence>
<dbReference type="InterPro" id="IPR006913">
    <property type="entry name" value="CENP-V/GFA"/>
</dbReference>
<dbReference type="InterPro" id="IPR005000">
    <property type="entry name" value="Aldolase/citrate-lyase_domain"/>
</dbReference>
<dbReference type="SUPFAM" id="SSF51621">
    <property type="entry name" value="Phosphoenolpyruvate/pyruvate domain"/>
    <property type="match status" value="1"/>
</dbReference>
<evidence type="ECO:0000313" key="7">
    <source>
        <dbReference type="EMBL" id="KAF7300405.1"/>
    </source>
</evidence>
<gene>
    <name evidence="7" type="ORF">HMN09_00924200</name>
</gene>
<sequence>MPVHLKGSCHCGAVRFRVDSSSAVPYQLCVCSICRKVGGPGGSINLGGIFDTLKIEQGKEDISVYKAVLNRDTSNERIATSQRNFCSKCGSMLWLWDPSWPELVHPFAQAIDEPELVAPEKMVVVCSTSKPAWARLPEGAKDVYDQYGPESLESWHKKEGLWVGICVLVAVVPVVPSPDRVASCLLPPQLPPPMHSLLNAFKAQRPVLGIWLTSPGYFHARTVANAHPAIDWVCFDAEHGLVPGNGALLAESIAAIHNSASGEKPDAQAPAPSALVRVAATGINGTASTSWQIKHALDAGARGVVVPMVSTPAQAADAVQDSRFPPVGRRGFGSAYTQLNWGMSPVEYLAKANEGVLVIVQIETPEGLKNVREIAEVDGVDALLIGPFDLSLSLGYPPPNPDPVPAVEKEIQHIKEQAHAAGKKCAIYCTSGPQAARRVQEGFDMVNVISDVGAITSAISSHFGIALGGSQT</sequence>
<comment type="caution">
    <text evidence="7">The sequence shown here is derived from an EMBL/GenBank/DDBJ whole genome shotgun (WGS) entry which is preliminary data.</text>
</comment>
<evidence type="ECO:0000313" key="8">
    <source>
        <dbReference type="Proteomes" id="UP000613580"/>
    </source>
</evidence>
<name>A0A8H6SKC4_MYCCL</name>
<dbReference type="EMBL" id="JACAZE010000013">
    <property type="protein sequence ID" value="KAF7300405.1"/>
    <property type="molecule type" value="Genomic_DNA"/>
</dbReference>
<keyword evidence="4" id="KW-0862">Zinc</keyword>
<dbReference type="GO" id="GO:0005737">
    <property type="term" value="C:cytoplasm"/>
    <property type="evidence" value="ECO:0007669"/>
    <property type="project" value="TreeGrafter"/>
</dbReference>
<dbReference type="Gene3D" id="3.90.1590.10">
    <property type="entry name" value="glutathione-dependent formaldehyde- activating enzyme (gfa)"/>
    <property type="match status" value="1"/>
</dbReference>
<dbReference type="GO" id="GO:0016832">
    <property type="term" value="F:aldehyde-lyase activity"/>
    <property type="evidence" value="ECO:0007669"/>
    <property type="project" value="TreeGrafter"/>
</dbReference>
<dbReference type="GO" id="GO:0016846">
    <property type="term" value="F:carbon-sulfur lyase activity"/>
    <property type="evidence" value="ECO:0007669"/>
    <property type="project" value="InterPro"/>
</dbReference>
<feature type="domain" description="CENP-V/GFA" evidence="6">
    <location>
        <begin position="5"/>
        <end position="145"/>
    </location>
</feature>
<reference evidence="7" key="1">
    <citation type="submission" date="2020-05" db="EMBL/GenBank/DDBJ databases">
        <title>Mycena genomes resolve the evolution of fungal bioluminescence.</title>
        <authorList>
            <person name="Tsai I.J."/>
        </authorList>
    </citation>
    <scope>NUCLEOTIDE SEQUENCE</scope>
    <source>
        <strain evidence="7">110903Hualien_Pintung</strain>
    </source>
</reference>
<dbReference type="Pfam" id="PF03328">
    <property type="entry name" value="HpcH_HpaI"/>
    <property type="match status" value="1"/>
</dbReference>
<dbReference type="Pfam" id="PF04828">
    <property type="entry name" value="GFA"/>
    <property type="match status" value="1"/>
</dbReference>
<dbReference type="InterPro" id="IPR040442">
    <property type="entry name" value="Pyrv_kinase-like_dom_sf"/>
</dbReference>
<dbReference type="InterPro" id="IPR011057">
    <property type="entry name" value="Mss4-like_sf"/>
</dbReference>
<dbReference type="AlphaFoldDB" id="A0A8H6SKC4"/>
<dbReference type="Proteomes" id="UP000613580">
    <property type="component" value="Unassembled WGS sequence"/>
</dbReference>
<keyword evidence="8" id="KW-1185">Reference proteome</keyword>
<organism evidence="7 8">
    <name type="scientific">Mycena chlorophos</name>
    <name type="common">Agaric fungus</name>
    <name type="synonym">Agaricus chlorophos</name>
    <dbReference type="NCBI Taxonomy" id="658473"/>
    <lineage>
        <taxon>Eukaryota</taxon>
        <taxon>Fungi</taxon>
        <taxon>Dikarya</taxon>
        <taxon>Basidiomycota</taxon>
        <taxon>Agaricomycotina</taxon>
        <taxon>Agaricomycetes</taxon>
        <taxon>Agaricomycetidae</taxon>
        <taxon>Agaricales</taxon>
        <taxon>Marasmiineae</taxon>
        <taxon>Mycenaceae</taxon>
        <taxon>Mycena</taxon>
    </lineage>
</organism>
<keyword evidence="3" id="KW-0479">Metal-binding</keyword>
<dbReference type="PROSITE" id="PS51891">
    <property type="entry name" value="CENP_V_GFA"/>
    <property type="match status" value="1"/>
</dbReference>
<dbReference type="InterPro" id="IPR015813">
    <property type="entry name" value="Pyrv/PenolPyrv_kinase-like_dom"/>
</dbReference>
<evidence type="ECO:0000256" key="2">
    <source>
        <dbReference type="ARBA" id="ARBA00005568"/>
    </source>
</evidence>
<dbReference type="InterPro" id="IPR050251">
    <property type="entry name" value="HpcH-HpaI_aldolase"/>
</dbReference>
<dbReference type="GO" id="GO:0046872">
    <property type="term" value="F:metal ion binding"/>
    <property type="evidence" value="ECO:0007669"/>
    <property type="project" value="UniProtKB-KW"/>
</dbReference>
<dbReference type="PANTHER" id="PTHR30502:SF0">
    <property type="entry name" value="PHOSPHOENOLPYRUVATE CARBOXYLASE FAMILY PROTEIN"/>
    <property type="match status" value="1"/>
</dbReference>
<comment type="similarity">
    <text evidence="1">Belongs to the Gfa family.</text>
</comment>
<dbReference type="SUPFAM" id="SSF51316">
    <property type="entry name" value="Mss4-like"/>
    <property type="match status" value="1"/>
</dbReference>
<comment type="similarity">
    <text evidence="2">Belongs to the HpcH/HpaI aldolase family.</text>
</comment>
<evidence type="ECO:0000256" key="1">
    <source>
        <dbReference type="ARBA" id="ARBA00005495"/>
    </source>
</evidence>
<dbReference type="OrthoDB" id="1621678at2759"/>
<evidence type="ECO:0000256" key="4">
    <source>
        <dbReference type="ARBA" id="ARBA00022833"/>
    </source>
</evidence>
<proteinExistence type="inferred from homology"/>
<accession>A0A8H6SKC4</accession>
<evidence type="ECO:0000256" key="5">
    <source>
        <dbReference type="ARBA" id="ARBA00023239"/>
    </source>
</evidence>
<protein>
    <submittedName>
        <fullName evidence="7">Aldolase citrate lyase family protein</fullName>
    </submittedName>
</protein>
<keyword evidence="5 7" id="KW-0456">Lyase</keyword>
<dbReference type="PANTHER" id="PTHR30502">
    <property type="entry name" value="2-KETO-3-DEOXY-L-RHAMNONATE ALDOLASE"/>
    <property type="match status" value="1"/>
</dbReference>
<dbReference type="Gene3D" id="3.20.20.60">
    <property type="entry name" value="Phosphoenolpyruvate-binding domains"/>
    <property type="match status" value="1"/>
</dbReference>